<organism evidence="11 12">
    <name type="scientific">Candidatus Filomicrobium marinum</name>
    <dbReference type="NCBI Taxonomy" id="1608628"/>
    <lineage>
        <taxon>Bacteria</taxon>
        <taxon>Pseudomonadati</taxon>
        <taxon>Pseudomonadota</taxon>
        <taxon>Alphaproteobacteria</taxon>
        <taxon>Hyphomicrobiales</taxon>
        <taxon>Hyphomicrobiaceae</taxon>
        <taxon>Filomicrobium</taxon>
    </lineage>
</organism>
<feature type="transmembrane region" description="Helical" evidence="9">
    <location>
        <begin position="131"/>
        <end position="151"/>
    </location>
</feature>
<dbReference type="PANTHER" id="PTHR35011:SF2">
    <property type="entry name" value="2,3-DIKETO-L-GULONATE TRAP TRANSPORTER SMALL PERMEASE PROTEIN YIAM"/>
    <property type="match status" value="1"/>
</dbReference>
<evidence type="ECO:0000259" key="10">
    <source>
        <dbReference type="Pfam" id="PF04290"/>
    </source>
</evidence>
<keyword evidence="4 9" id="KW-0997">Cell inner membrane</keyword>
<evidence type="ECO:0000313" key="11">
    <source>
        <dbReference type="EMBL" id="CPR21936.1"/>
    </source>
</evidence>
<evidence type="ECO:0000256" key="4">
    <source>
        <dbReference type="ARBA" id="ARBA00022519"/>
    </source>
</evidence>
<evidence type="ECO:0000256" key="1">
    <source>
        <dbReference type="ARBA" id="ARBA00004429"/>
    </source>
</evidence>
<evidence type="ECO:0000256" key="3">
    <source>
        <dbReference type="ARBA" id="ARBA00022475"/>
    </source>
</evidence>
<feature type="transmembrane region" description="Helical" evidence="9">
    <location>
        <begin position="47"/>
        <end position="68"/>
    </location>
</feature>
<dbReference type="PANTHER" id="PTHR35011">
    <property type="entry name" value="2,3-DIKETO-L-GULONATE TRAP TRANSPORTER SMALL PERMEASE PROTEIN YIAM"/>
    <property type="match status" value="1"/>
</dbReference>
<evidence type="ECO:0000256" key="7">
    <source>
        <dbReference type="ARBA" id="ARBA00023136"/>
    </source>
</evidence>
<dbReference type="EMBL" id="LN829119">
    <property type="protein sequence ID" value="CPR21936.1"/>
    <property type="molecule type" value="Genomic_DNA"/>
</dbReference>
<keyword evidence="6 9" id="KW-1133">Transmembrane helix</keyword>
<feature type="transmembrane region" description="Helical" evidence="9">
    <location>
        <begin position="21"/>
        <end position="41"/>
    </location>
</feature>
<dbReference type="InterPro" id="IPR055348">
    <property type="entry name" value="DctQ"/>
</dbReference>
<dbReference type="GO" id="GO:0022857">
    <property type="term" value="F:transmembrane transporter activity"/>
    <property type="evidence" value="ECO:0007669"/>
    <property type="project" value="UniProtKB-UniRule"/>
</dbReference>
<feature type="transmembrane region" description="Helical" evidence="9">
    <location>
        <begin position="89"/>
        <end position="111"/>
    </location>
</feature>
<name>A0A0D6JJ38_9HYPH</name>
<evidence type="ECO:0000256" key="6">
    <source>
        <dbReference type="ARBA" id="ARBA00022989"/>
    </source>
</evidence>
<protein>
    <recommendedName>
        <fullName evidence="9">TRAP transporter small permease protein</fullName>
    </recommendedName>
</protein>
<comment type="subcellular location">
    <subcellularLocation>
        <location evidence="1 9">Cell inner membrane</location>
        <topology evidence="1 9">Multi-pass membrane protein</topology>
    </subcellularLocation>
</comment>
<proteinExistence type="inferred from homology"/>
<keyword evidence="12" id="KW-1185">Reference proteome</keyword>
<dbReference type="GO" id="GO:0005886">
    <property type="term" value="C:plasma membrane"/>
    <property type="evidence" value="ECO:0007669"/>
    <property type="project" value="UniProtKB-SubCell"/>
</dbReference>
<keyword evidence="2 9" id="KW-0813">Transport</keyword>
<comment type="similarity">
    <text evidence="8 9">Belongs to the TRAP transporter small permease family.</text>
</comment>
<keyword evidence="3" id="KW-1003">Cell membrane</keyword>
<dbReference type="RefSeq" id="WP_046478410.1">
    <property type="nucleotide sequence ID" value="NZ_LN829118.1"/>
</dbReference>
<dbReference type="AlphaFoldDB" id="A0A0D6JJ38"/>
<evidence type="ECO:0000256" key="5">
    <source>
        <dbReference type="ARBA" id="ARBA00022692"/>
    </source>
</evidence>
<dbReference type="OrthoDB" id="6116361at2"/>
<evidence type="ECO:0000256" key="9">
    <source>
        <dbReference type="RuleBase" id="RU369079"/>
    </source>
</evidence>
<gene>
    <name evidence="11" type="ORF">YBN1229_v1_3369</name>
</gene>
<keyword evidence="7 9" id="KW-0472">Membrane</keyword>
<comment type="subunit">
    <text evidence="9">The complex comprises the extracytoplasmic solute receptor protein and the two transmembrane proteins.</text>
</comment>
<dbReference type="InterPro" id="IPR007387">
    <property type="entry name" value="TRAP_DctQ"/>
</dbReference>
<dbReference type="GO" id="GO:0015740">
    <property type="term" value="P:C4-dicarboxylate transport"/>
    <property type="evidence" value="ECO:0007669"/>
    <property type="project" value="TreeGrafter"/>
</dbReference>
<dbReference type="KEGG" id="fiy:BN1229_v1_3369"/>
<comment type="function">
    <text evidence="9">Part of the tripartite ATP-independent periplasmic (TRAP) transport system.</text>
</comment>
<evidence type="ECO:0000256" key="2">
    <source>
        <dbReference type="ARBA" id="ARBA00022448"/>
    </source>
</evidence>
<sequence>MSVIVKPFKWLDANLERYLIILAYGTMTSIIFVEVIQRFAFNQQAPWSTTIPVYLFVWITWIGAAYNVRRRSHLAFTELRASMPYVLQFLCTLLDHILWIGFGTMVIYYSIDLVQLLRDNYAIVPGTDDVMQWWFYLAIPVGWGMLVLRSLQNIIEDIGRFRRSEPFTFTASIGSN</sequence>
<dbReference type="Proteomes" id="UP000033187">
    <property type="component" value="Chromosome 1"/>
</dbReference>
<keyword evidence="5 9" id="KW-0812">Transmembrane</keyword>
<reference evidence="12" key="1">
    <citation type="submission" date="2015-02" db="EMBL/GenBank/DDBJ databases">
        <authorList>
            <person name="Chooi Y.-H."/>
        </authorList>
    </citation>
    <scope>NUCLEOTIDE SEQUENCE [LARGE SCALE GENOMIC DNA]</scope>
    <source>
        <strain evidence="12">strain Y</strain>
    </source>
</reference>
<evidence type="ECO:0000313" key="12">
    <source>
        <dbReference type="Proteomes" id="UP000033187"/>
    </source>
</evidence>
<accession>A0A0D6JJ38</accession>
<dbReference type="KEGG" id="fil:BN1229_v1_2548"/>
<dbReference type="Pfam" id="PF04290">
    <property type="entry name" value="DctQ"/>
    <property type="match status" value="1"/>
</dbReference>
<feature type="domain" description="Tripartite ATP-independent periplasmic transporters DctQ component" evidence="10">
    <location>
        <begin position="27"/>
        <end position="158"/>
    </location>
</feature>
<evidence type="ECO:0000256" key="8">
    <source>
        <dbReference type="ARBA" id="ARBA00038436"/>
    </source>
</evidence>